<gene>
    <name evidence="2" type="ORF">Q9L42_005430</name>
</gene>
<proteinExistence type="predicted"/>
<dbReference type="InterPro" id="IPR013096">
    <property type="entry name" value="Cupin_2"/>
</dbReference>
<dbReference type="PANTHER" id="PTHR37694:SF1">
    <property type="entry name" value="SLR8022 PROTEIN"/>
    <property type="match status" value="1"/>
</dbReference>
<evidence type="ECO:0000259" key="1">
    <source>
        <dbReference type="Pfam" id="PF07883"/>
    </source>
</evidence>
<protein>
    <submittedName>
        <fullName evidence="2">Cupin domain-containing protein</fullName>
    </submittedName>
</protein>
<dbReference type="Gene3D" id="2.60.120.10">
    <property type="entry name" value="Jelly Rolls"/>
    <property type="match status" value="1"/>
</dbReference>
<reference evidence="2 3" key="1">
    <citation type="journal article" date="2024" name="Microbiology">
        <title>Methylomarinum rosea sp. nov., a novel halophilic methanotrophic bacterium from the hypersaline Lake Elton.</title>
        <authorList>
            <person name="Suleimanov R.Z."/>
            <person name="Oshkin I.Y."/>
            <person name="Danilova O.V."/>
            <person name="Suzina N.E."/>
            <person name="Dedysh S.N."/>
        </authorList>
    </citation>
    <scope>NUCLEOTIDE SEQUENCE [LARGE SCALE GENOMIC DNA]</scope>
    <source>
        <strain evidence="2 3">Ch1-1</strain>
    </source>
</reference>
<dbReference type="AlphaFoldDB" id="A0AAU7NWY5"/>
<feature type="domain" description="Cupin type-2" evidence="1">
    <location>
        <begin position="47"/>
        <end position="111"/>
    </location>
</feature>
<sequence length="115" mass="12454">MQAENTPKPKGLDGAEIARASELVDYQDGSIVSREIVKKPTGNVTIFAFDEGQGLSEHTAPFDALVHVFEGEAEVSIAGKPNHLQGGDMILIPAQQPHSLKALKQFKMILTMIRS</sequence>
<dbReference type="SUPFAM" id="SSF51182">
    <property type="entry name" value="RmlC-like cupins"/>
    <property type="match status" value="1"/>
</dbReference>
<evidence type="ECO:0000313" key="2">
    <source>
        <dbReference type="EMBL" id="XBS21565.1"/>
    </source>
</evidence>
<dbReference type="Pfam" id="PF07883">
    <property type="entry name" value="Cupin_2"/>
    <property type="match status" value="1"/>
</dbReference>
<accession>A0AAU7NWY5</accession>
<dbReference type="CDD" id="cd02230">
    <property type="entry name" value="cupin_HP0902-like"/>
    <property type="match status" value="1"/>
</dbReference>
<dbReference type="KEGG" id="mech:Q9L42_005430"/>
<dbReference type="InterPro" id="IPR011051">
    <property type="entry name" value="RmlC_Cupin_sf"/>
</dbReference>
<dbReference type="EMBL" id="CP157743">
    <property type="protein sequence ID" value="XBS21565.1"/>
    <property type="molecule type" value="Genomic_DNA"/>
</dbReference>
<name>A0AAU7NWY5_9GAMM</name>
<dbReference type="PANTHER" id="PTHR37694">
    <property type="entry name" value="SLR8022 PROTEIN"/>
    <property type="match status" value="1"/>
</dbReference>
<dbReference type="Proteomes" id="UP001225378">
    <property type="component" value="Chromosome"/>
</dbReference>
<evidence type="ECO:0000313" key="3">
    <source>
        <dbReference type="Proteomes" id="UP001225378"/>
    </source>
</evidence>
<organism evidence="2 3">
    <name type="scientific">Methylomarinum roseum</name>
    <dbReference type="NCBI Taxonomy" id="3067653"/>
    <lineage>
        <taxon>Bacteria</taxon>
        <taxon>Pseudomonadati</taxon>
        <taxon>Pseudomonadota</taxon>
        <taxon>Gammaproteobacteria</taxon>
        <taxon>Methylococcales</taxon>
        <taxon>Methylococcaceae</taxon>
        <taxon>Methylomarinum</taxon>
    </lineage>
</organism>
<dbReference type="InterPro" id="IPR014710">
    <property type="entry name" value="RmlC-like_jellyroll"/>
</dbReference>
<dbReference type="RefSeq" id="WP_305909449.1">
    <property type="nucleotide sequence ID" value="NZ_CP157743.1"/>
</dbReference>
<keyword evidence="3" id="KW-1185">Reference proteome</keyword>